<dbReference type="InterPro" id="IPR019793">
    <property type="entry name" value="Peroxidases_heam-ligand_BS"/>
</dbReference>
<comment type="subcellular location">
    <subcellularLocation>
        <location evidence="2">Secreted</location>
    </subcellularLocation>
</comment>
<dbReference type="Proteomes" id="UP000275267">
    <property type="component" value="Unassembled WGS sequence"/>
</dbReference>
<dbReference type="InterPro" id="IPR000823">
    <property type="entry name" value="Peroxidase_pln"/>
</dbReference>
<keyword evidence="17" id="KW-1185">Reference proteome</keyword>
<feature type="binding site" evidence="12">
    <location>
        <position position="68"/>
    </location>
    <ligand>
        <name>Ca(2+)</name>
        <dbReference type="ChEBI" id="CHEBI:29108"/>
        <label>2</label>
    </ligand>
</feature>
<evidence type="ECO:0000256" key="6">
    <source>
        <dbReference type="ARBA" id="ARBA00022723"/>
    </source>
</evidence>
<evidence type="ECO:0000256" key="8">
    <source>
        <dbReference type="ARBA" id="ARBA00023002"/>
    </source>
</evidence>
<evidence type="ECO:0000256" key="9">
    <source>
        <dbReference type="ARBA" id="ARBA00023004"/>
    </source>
</evidence>
<evidence type="ECO:0000256" key="4">
    <source>
        <dbReference type="ARBA" id="ARBA00022559"/>
    </source>
</evidence>
<dbReference type="EMBL" id="PQIB02000010">
    <property type="protein sequence ID" value="RLM92401.1"/>
    <property type="molecule type" value="Genomic_DNA"/>
</dbReference>
<keyword evidence="6 12" id="KW-0479">Metal-binding</keyword>
<organism evidence="16 17">
    <name type="scientific">Panicum miliaceum</name>
    <name type="common">Proso millet</name>
    <name type="synonym">Broomcorn millet</name>
    <dbReference type="NCBI Taxonomy" id="4540"/>
    <lineage>
        <taxon>Eukaryota</taxon>
        <taxon>Viridiplantae</taxon>
        <taxon>Streptophyta</taxon>
        <taxon>Embryophyta</taxon>
        <taxon>Tracheophyta</taxon>
        <taxon>Spermatophyta</taxon>
        <taxon>Magnoliopsida</taxon>
        <taxon>Liliopsida</taxon>
        <taxon>Poales</taxon>
        <taxon>Poaceae</taxon>
        <taxon>PACMAD clade</taxon>
        <taxon>Panicoideae</taxon>
        <taxon>Panicodae</taxon>
        <taxon>Paniceae</taxon>
        <taxon>Panicinae</taxon>
        <taxon>Panicum</taxon>
        <taxon>Panicum sect. Panicum</taxon>
    </lineage>
</organism>
<dbReference type="STRING" id="4540.A0A3L6QZB0"/>
<keyword evidence="5" id="KW-0349">Heme</keyword>
<dbReference type="GO" id="GO:0042744">
    <property type="term" value="P:hydrogen peroxide catabolic process"/>
    <property type="evidence" value="ECO:0007669"/>
    <property type="project" value="UniProtKB-KW"/>
</dbReference>
<evidence type="ECO:0000256" key="13">
    <source>
        <dbReference type="PIRSR" id="PIRSR600823-5"/>
    </source>
</evidence>
<dbReference type="PROSITE" id="PS00435">
    <property type="entry name" value="PEROXIDASE_1"/>
    <property type="match status" value="1"/>
</dbReference>
<evidence type="ECO:0000256" key="11">
    <source>
        <dbReference type="PIRSR" id="PIRSR600823-2"/>
    </source>
</evidence>
<keyword evidence="13" id="KW-1015">Disulfide bond</keyword>
<dbReference type="SUPFAM" id="SSF48113">
    <property type="entry name" value="Heme-dependent peroxidases"/>
    <property type="match status" value="1"/>
</dbReference>
<evidence type="ECO:0000313" key="16">
    <source>
        <dbReference type="EMBL" id="RLM92401.1"/>
    </source>
</evidence>
<evidence type="ECO:0000256" key="3">
    <source>
        <dbReference type="ARBA" id="ARBA00006873"/>
    </source>
</evidence>
<dbReference type="Gene3D" id="1.10.420.10">
    <property type="entry name" value="Peroxidase, domain 2"/>
    <property type="match status" value="1"/>
</dbReference>
<dbReference type="GO" id="GO:0006979">
    <property type="term" value="P:response to oxidative stress"/>
    <property type="evidence" value="ECO:0007669"/>
    <property type="project" value="InterPro"/>
</dbReference>
<comment type="similarity">
    <text evidence="3">Belongs to the peroxidase family. Ascorbate peroxidase subfamily.</text>
</comment>
<reference evidence="17" key="1">
    <citation type="journal article" date="2019" name="Nat. Commun.">
        <title>The genome of broomcorn millet.</title>
        <authorList>
            <person name="Zou C."/>
            <person name="Miki D."/>
            <person name="Li D."/>
            <person name="Tang Q."/>
            <person name="Xiao L."/>
            <person name="Rajput S."/>
            <person name="Deng P."/>
            <person name="Jia W."/>
            <person name="Huang R."/>
            <person name="Zhang M."/>
            <person name="Sun Y."/>
            <person name="Hu J."/>
            <person name="Fu X."/>
            <person name="Schnable P.S."/>
            <person name="Li F."/>
            <person name="Zhang H."/>
            <person name="Feng B."/>
            <person name="Zhu X."/>
            <person name="Liu R."/>
            <person name="Schnable J.C."/>
            <person name="Zhu J.-K."/>
            <person name="Zhang H."/>
        </authorList>
    </citation>
    <scope>NUCLEOTIDE SEQUENCE [LARGE SCALE GENOMIC DNA]</scope>
</reference>
<evidence type="ECO:0000259" key="15">
    <source>
        <dbReference type="PROSITE" id="PS50873"/>
    </source>
</evidence>
<dbReference type="OrthoDB" id="2113341at2759"/>
<evidence type="ECO:0000256" key="5">
    <source>
        <dbReference type="ARBA" id="ARBA00022617"/>
    </source>
</evidence>
<protein>
    <submittedName>
        <fullName evidence="16">Peroxidase P7-like</fullName>
    </submittedName>
</protein>
<comment type="catalytic activity">
    <reaction evidence="1">
        <text>2 a phenolic donor + H2O2 = 2 a phenolic radical donor + 2 H2O</text>
        <dbReference type="Rhea" id="RHEA:56136"/>
        <dbReference type="ChEBI" id="CHEBI:15377"/>
        <dbReference type="ChEBI" id="CHEBI:16240"/>
        <dbReference type="ChEBI" id="CHEBI:139520"/>
        <dbReference type="ChEBI" id="CHEBI:139521"/>
        <dbReference type="EC" id="1.11.1.7"/>
    </reaction>
</comment>
<dbReference type="GO" id="GO:0005576">
    <property type="term" value="C:extracellular region"/>
    <property type="evidence" value="ECO:0007669"/>
    <property type="project" value="UniProtKB-SubCell"/>
</dbReference>
<evidence type="ECO:0000256" key="2">
    <source>
        <dbReference type="ARBA" id="ARBA00004613"/>
    </source>
</evidence>
<keyword evidence="7 12" id="KW-0106">Calcium</keyword>
<dbReference type="GO" id="GO:0046872">
    <property type="term" value="F:metal ion binding"/>
    <property type="evidence" value="ECO:0007669"/>
    <property type="project" value="UniProtKB-KW"/>
</dbReference>
<evidence type="ECO:0000256" key="12">
    <source>
        <dbReference type="PIRSR" id="PIRSR600823-3"/>
    </source>
</evidence>
<dbReference type="Pfam" id="PF00141">
    <property type="entry name" value="peroxidase"/>
    <property type="match status" value="1"/>
</dbReference>
<name>A0A3L6QZB0_PANMI</name>
<evidence type="ECO:0000256" key="10">
    <source>
        <dbReference type="ARBA" id="ARBA00023324"/>
    </source>
</evidence>
<proteinExistence type="inferred from homology"/>
<comment type="cofactor">
    <cofactor evidence="12">
        <name>Ca(2+)</name>
        <dbReference type="ChEBI" id="CHEBI:29108"/>
    </cofactor>
    <text evidence="12">Binds 2 calcium ions per subunit.</text>
</comment>
<comment type="cofactor">
    <cofactor evidence="12">
        <name>heme b</name>
        <dbReference type="ChEBI" id="CHEBI:60344"/>
    </cofactor>
    <text evidence="12">Binds 1 heme b (iron(II)-protoporphyrin IX) group per subunit.</text>
</comment>
<dbReference type="AlphaFoldDB" id="A0A3L6QZB0"/>
<feature type="binding site" evidence="12">
    <location>
        <position position="114"/>
    </location>
    <ligand>
        <name>Ca(2+)</name>
        <dbReference type="ChEBI" id="CHEBI:29108"/>
        <label>2</label>
    </ligand>
</feature>
<dbReference type="PANTHER" id="PTHR31388:SF285">
    <property type="entry name" value="PEROXIDASE"/>
    <property type="match status" value="1"/>
</dbReference>
<accession>A0A3L6QZB0</accession>
<evidence type="ECO:0000256" key="7">
    <source>
        <dbReference type="ARBA" id="ARBA00022837"/>
    </source>
</evidence>
<dbReference type="GO" id="GO:0140825">
    <property type="term" value="F:lactoperoxidase activity"/>
    <property type="evidence" value="ECO:0007669"/>
    <property type="project" value="UniProtKB-EC"/>
</dbReference>
<evidence type="ECO:0000256" key="14">
    <source>
        <dbReference type="SAM" id="MobiDB-lite"/>
    </source>
</evidence>
<feature type="domain" description="Plant heme peroxidase family profile" evidence="15">
    <location>
        <begin position="23"/>
        <end position="117"/>
    </location>
</feature>
<dbReference type="PROSITE" id="PS50873">
    <property type="entry name" value="PEROXIDASE_4"/>
    <property type="match status" value="1"/>
</dbReference>
<gene>
    <name evidence="16" type="ORF">C2845_PM08G00060</name>
</gene>
<keyword evidence="4" id="KW-0575">Peroxidase</keyword>
<dbReference type="InterPro" id="IPR002016">
    <property type="entry name" value="Haem_peroxidase"/>
</dbReference>
<keyword evidence="10" id="KW-0376">Hydrogen peroxide</keyword>
<evidence type="ECO:0000256" key="1">
    <source>
        <dbReference type="ARBA" id="ARBA00000189"/>
    </source>
</evidence>
<feature type="binding site" description="axial binding residue" evidence="12">
    <location>
        <position position="67"/>
    </location>
    <ligand>
        <name>heme b</name>
        <dbReference type="ChEBI" id="CHEBI:60344"/>
    </ligand>
    <ligandPart>
        <name>Fe</name>
        <dbReference type="ChEBI" id="CHEBI:18248"/>
    </ligandPart>
</feature>
<feature type="region of interest" description="Disordered" evidence="14">
    <location>
        <begin position="1"/>
        <end position="40"/>
    </location>
</feature>
<keyword evidence="8" id="KW-0560">Oxidoreductase</keyword>
<sequence length="163" mass="17105">MEMETGLGVVASRHGSRVESCPDRAVPQPRGSSGNLPSPSSSAAASVSAFASKGLDSRDMVALSGVHTVGSARCVSFRSRVYNDNTINAGFTAKQRQICQPQADGTDGNMMLLDALSLCRTLPDCAGRCSCVAPTAAELGAARRHFLDLCQFLRLAGAILKFK</sequence>
<dbReference type="PANTHER" id="PTHR31388">
    <property type="entry name" value="PEROXIDASE 72-RELATED"/>
    <property type="match status" value="1"/>
</dbReference>
<comment type="caution">
    <text evidence="16">The sequence shown here is derived from an EMBL/GenBank/DDBJ whole genome shotgun (WGS) entry which is preliminary data.</text>
</comment>
<feature type="binding site" evidence="11">
    <location>
        <position position="37"/>
    </location>
    <ligand>
        <name>substrate</name>
    </ligand>
</feature>
<dbReference type="InterPro" id="IPR010255">
    <property type="entry name" value="Haem_peroxidase_sf"/>
</dbReference>
<feature type="disulfide bond" evidence="13">
    <location>
        <begin position="74"/>
        <end position="99"/>
    </location>
</feature>
<evidence type="ECO:0000313" key="17">
    <source>
        <dbReference type="Proteomes" id="UP000275267"/>
    </source>
</evidence>
<keyword evidence="9 12" id="KW-0408">Iron</keyword>
<dbReference type="GO" id="GO:0020037">
    <property type="term" value="F:heme binding"/>
    <property type="evidence" value="ECO:0007669"/>
    <property type="project" value="InterPro"/>
</dbReference>